<organism evidence="2 3">
    <name type="scientific">Ensete ventricosum</name>
    <name type="common">Abyssinian banana</name>
    <name type="synonym">Musa ensete</name>
    <dbReference type="NCBI Taxonomy" id="4639"/>
    <lineage>
        <taxon>Eukaryota</taxon>
        <taxon>Viridiplantae</taxon>
        <taxon>Streptophyta</taxon>
        <taxon>Embryophyta</taxon>
        <taxon>Tracheophyta</taxon>
        <taxon>Spermatophyta</taxon>
        <taxon>Magnoliopsida</taxon>
        <taxon>Liliopsida</taxon>
        <taxon>Zingiberales</taxon>
        <taxon>Musaceae</taxon>
        <taxon>Ensete</taxon>
    </lineage>
</organism>
<feature type="region of interest" description="Disordered" evidence="1">
    <location>
        <begin position="37"/>
        <end position="79"/>
    </location>
</feature>
<sequence length="123" mass="13456">MLLQDRALIKKVEASYLEIRARRFRWMQRPGEAAGIEATIVEAGPRNRAQQGHPTRRRKAMASPRREMMGVGGEGAGVSADGESRVAPLLWKYTMAMPKGHKQLREVAAMTVAAVVMPGGSVT</sequence>
<evidence type="ECO:0000256" key="1">
    <source>
        <dbReference type="SAM" id="MobiDB-lite"/>
    </source>
</evidence>
<name>A0A426Y431_ENSVE</name>
<protein>
    <submittedName>
        <fullName evidence="2">Uncharacterized protein</fullName>
    </submittedName>
</protein>
<evidence type="ECO:0000313" key="3">
    <source>
        <dbReference type="Proteomes" id="UP000287651"/>
    </source>
</evidence>
<reference evidence="2 3" key="1">
    <citation type="journal article" date="2014" name="Agronomy (Basel)">
        <title>A Draft Genome Sequence for Ensete ventricosum, the Drought-Tolerant Tree Against Hunger.</title>
        <authorList>
            <person name="Harrison J."/>
            <person name="Moore K.A."/>
            <person name="Paszkiewicz K."/>
            <person name="Jones T."/>
            <person name="Grant M."/>
            <person name="Ambacheew D."/>
            <person name="Muzemil S."/>
            <person name="Studholme D.J."/>
        </authorList>
    </citation>
    <scope>NUCLEOTIDE SEQUENCE [LARGE SCALE GENOMIC DNA]</scope>
</reference>
<gene>
    <name evidence="2" type="ORF">B296_00042094</name>
</gene>
<dbReference type="AlphaFoldDB" id="A0A426Y431"/>
<comment type="caution">
    <text evidence="2">The sequence shown here is derived from an EMBL/GenBank/DDBJ whole genome shotgun (WGS) entry which is preliminary data.</text>
</comment>
<accession>A0A426Y431</accession>
<dbReference type="EMBL" id="AMZH03015230">
    <property type="protein sequence ID" value="RRT46390.1"/>
    <property type="molecule type" value="Genomic_DNA"/>
</dbReference>
<evidence type="ECO:0000313" key="2">
    <source>
        <dbReference type="EMBL" id="RRT46390.1"/>
    </source>
</evidence>
<proteinExistence type="predicted"/>
<dbReference type="Proteomes" id="UP000287651">
    <property type="component" value="Unassembled WGS sequence"/>
</dbReference>